<accession>M0MGA6</accession>
<dbReference type="InParanoid" id="M0MGA6"/>
<dbReference type="AlphaFoldDB" id="M0MGA6"/>
<keyword evidence="1" id="KW-0472">Membrane</keyword>
<protein>
    <recommendedName>
        <fullName evidence="2">DUF3592 domain-containing protein</fullName>
    </recommendedName>
</protein>
<keyword evidence="1" id="KW-0812">Transmembrane</keyword>
<keyword evidence="4" id="KW-1185">Reference proteome</keyword>
<keyword evidence="1" id="KW-1133">Transmembrane helix</keyword>
<feature type="transmembrane region" description="Helical" evidence="1">
    <location>
        <begin position="12"/>
        <end position="31"/>
    </location>
</feature>
<comment type="caution">
    <text evidence="3">The sequence shown here is derived from an EMBL/GenBank/DDBJ whole genome shotgun (WGS) entry which is preliminary data.</text>
</comment>
<evidence type="ECO:0000313" key="4">
    <source>
        <dbReference type="Proteomes" id="UP000011669"/>
    </source>
</evidence>
<gene>
    <name evidence="3" type="ORF">C449_12957</name>
</gene>
<name>M0MGA6_9EURY</name>
<evidence type="ECO:0000259" key="2">
    <source>
        <dbReference type="Pfam" id="PF12158"/>
    </source>
</evidence>
<dbReference type="Pfam" id="PF12158">
    <property type="entry name" value="DUF3592"/>
    <property type="match status" value="1"/>
</dbReference>
<dbReference type="Proteomes" id="UP000011669">
    <property type="component" value="Unassembled WGS sequence"/>
</dbReference>
<dbReference type="STRING" id="1227455.C449_12957"/>
<evidence type="ECO:0000313" key="3">
    <source>
        <dbReference type="EMBL" id="EMA43729.1"/>
    </source>
</evidence>
<dbReference type="InterPro" id="IPR021994">
    <property type="entry name" value="DUF3592"/>
</dbReference>
<reference evidence="3 4" key="1">
    <citation type="journal article" date="2014" name="PLoS Genet.">
        <title>Phylogenetically driven sequencing of extremely halophilic archaea reveals strategies for static and dynamic osmo-response.</title>
        <authorList>
            <person name="Becker E.A."/>
            <person name="Seitzer P.M."/>
            <person name="Tritt A."/>
            <person name="Larsen D."/>
            <person name="Krusor M."/>
            <person name="Yao A.I."/>
            <person name="Wu D."/>
            <person name="Madern D."/>
            <person name="Eisen J.A."/>
            <person name="Darling A.E."/>
            <person name="Facciotti M.T."/>
        </authorList>
    </citation>
    <scope>NUCLEOTIDE SEQUENCE [LARGE SCALE GENOMIC DNA]</scope>
    <source>
        <strain evidence="3 4">DSM 5350</strain>
    </source>
</reference>
<dbReference type="EMBL" id="AOMD01000028">
    <property type="protein sequence ID" value="EMA43729.1"/>
    <property type="molecule type" value="Genomic_DNA"/>
</dbReference>
<feature type="domain" description="DUF3592" evidence="2">
    <location>
        <begin position="44"/>
        <end position="130"/>
    </location>
</feature>
<sequence length="162" mass="17251">MPIDGLDTLRGAVILLVIGLAATGFGAYDYIQQSDTVANSVEVNAEITETGVVEASSPGSSLGADHKPTVRFTYNYEGTSYTGTNVFPAETSPDYDTRSEARSVIDGYETGDTVTAYIDPDEPDNAFLKNQTTNAPLLFAGVGMLFIIIGFVSSIKLYRSAD</sequence>
<feature type="transmembrane region" description="Helical" evidence="1">
    <location>
        <begin position="137"/>
        <end position="158"/>
    </location>
</feature>
<evidence type="ECO:0000256" key="1">
    <source>
        <dbReference type="SAM" id="Phobius"/>
    </source>
</evidence>
<proteinExistence type="predicted"/>
<organism evidence="3 4">
    <name type="scientific">Halococcus saccharolyticus DSM 5350</name>
    <dbReference type="NCBI Taxonomy" id="1227455"/>
    <lineage>
        <taxon>Archaea</taxon>
        <taxon>Methanobacteriati</taxon>
        <taxon>Methanobacteriota</taxon>
        <taxon>Stenosarchaea group</taxon>
        <taxon>Halobacteria</taxon>
        <taxon>Halobacteriales</taxon>
        <taxon>Halococcaceae</taxon>
        <taxon>Halococcus</taxon>
    </lineage>
</organism>